<dbReference type="PROSITE" id="PS50949">
    <property type="entry name" value="HTH_GNTR"/>
    <property type="match status" value="1"/>
</dbReference>
<dbReference type="PANTHER" id="PTHR44846">
    <property type="entry name" value="MANNOSYL-D-GLYCERATE TRANSPORT/METABOLISM SYSTEM REPRESSOR MNGR-RELATED"/>
    <property type="match status" value="1"/>
</dbReference>
<dbReference type="CDD" id="cd07377">
    <property type="entry name" value="WHTH_GntR"/>
    <property type="match status" value="1"/>
</dbReference>
<dbReference type="SMART" id="SM00866">
    <property type="entry name" value="UTRA"/>
    <property type="match status" value="1"/>
</dbReference>
<protein>
    <submittedName>
        <fullName evidence="5">GntR family transcriptional regulator</fullName>
    </submittedName>
</protein>
<organism evidence="5 6">
    <name type="scientific">Cryobacterium cryoconiti</name>
    <dbReference type="NCBI Taxonomy" id="1259239"/>
    <lineage>
        <taxon>Bacteria</taxon>
        <taxon>Bacillati</taxon>
        <taxon>Actinomycetota</taxon>
        <taxon>Actinomycetes</taxon>
        <taxon>Micrococcales</taxon>
        <taxon>Microbacteriaceae</taxon>
        <taxon>Cryobacterium</taxon>
    </lineage>
</organism>
<dbReference type="Pfam" id="PF00392">
    <property type="entry name" value="GntR"/>
    <property type="match status" value="1"/>
</dbReference>
<dbReference type="InterPro" id="IPR028978">
    <property type="entry name" value="Chorismate_lyase_/UTRA_dom_sf"/>
</dbReference>
<dbReference type="PANTHER" id="PTHR44846:SF1">
    <property type="entry name" value="MANNOSYL-D-GLYCERATE TRANSPORT_METABOLISM SYSTEM REPRESSOR MNGR-RELATED"/>
    <property type="match status" value="1"/>
</dbReference>
<evidence type="ECO:0000256" key="2">
    <source>
        <dbReference type="ARBA" id="ARBA00023125"/>
    </source>
</evidence>
<evidence type="ECO:0000256" key="3">
    <source>
        <dbReference type="ARBA" id="ARBA00023163"/>
    </source>
</evidence>
<dbReference type="RefSeq" id="WP_134425902.1">
    <property type="nucleotide sequence ID" value="NZ_SOHA01000044.1"/>
</dbReference>
<dbReference type="InterPro" id="IPR000524">
    <property type="entry name" value="Tscrpt_reg_HTH_GntR"/>
</dbReference>
<reference evidence="5 6" key="1">
    <citation type="submission" date="2019-03" db="EMBL/GenBank/DDBJ databases">
        <title>Genomics of glacier-inhabiting Cryobacterium strains.</title>
        <authorList>
            <person name="Liu Q."/>
            <person name="Xin Y.-H."/>
        </authorList>
    </citation>
    <scope>NUCLEOTIDE SEQUENCE [LARGE SCALE GENOMIC DNA]</scope>
    <source>
        <strain evidence="5 6">TMT1-51</strain>
    </source>
</reference>
<evidence type="ECO:0000256" key="1">
    <source>
        <dbReference type="ARBA" id="ARBA00023015"/>
    </source>
</evidence>
<dbReference type="SUPFAM" id="SSF64288">
    <property type="entry name" value="Chorismate lyase-like"/>
    <property type="match status" value="2"/>
</dbReference>
<dbReference type="Gene3D" id="1.10.10.10">
    <property type="entry name" value="Winged helix-like DNA-binding domain superfamily/Winged helix DNA-binding domain"/>
    <property type="match status" value="1"/>
</dbReference>
<evidence type="ECO:0000313" key="5">
    <source>
        <dbReference type="EMBL" id="TFD26175.1"/>
    </source>
</evidence>
<keyword evidence="2" id="KW-0238">DNA-binding</keyword>
<dbReference type="SUPFAM" id="SSF46785">
    <property type="entry name" value="Winged helix' DNA-binding domain"/>
    <property type="match status" value="1"/>
</dbReference>
<dbReference type="Gene3D" id="3.40.1410.10">
    <property type="entry name" value="Chorismate lyase-like"/>
    <property type="match status" value="1"/>
</dbReference>
<keyword evidence="6" id="KW-1185">Reference proteome</keyword>
<dbReference type="InterPro" id="IPR050679">
    <property type="entry name" value="Bact_HTH_transcr_reg"/>
</dbReference>
<evidence type="ECO:0000313" key="6">
    <source>
        <dbReference type="Proteomes" id="UP000297472"/>
    </source>
</evidence>
<dbReference type="Proteomes" id="UP000297472">
    <property type="component" value="Unassembled WGS sequence"/>
</dbReference>
<keyword evidence="3" id="KW-0804">Transcription</keyword>
<dbReference type="SMART" id="SM00345">
    <property type="entry name" value="HTH_GNTR"/>
    <property type="match status" value="1"/>
</dbReference>
<evidence type="ECO:0000259" key="4">
    <source>
        <dbReference type="PROSITE" id="PS50949"/>
    </source>
</evidence>
<accession>A0A4Y8JWR6</accession>
<dbReference type="PRINTS" id="PR00035">
    <property type="entry name" value="HTHGNTR"/>
</dbReference>
<sequence length="283" mass="29618">MDRRTEAALAGPLETAGSLPLRVAVYSRITEAIRDGSLPVASLLPSESELGTAMGVSRTVVREALMLLEEDRFVRSRRGIGRFVADRMPHLGLQKIRPIEELLRETGPAVLVRRTQNALQSESPAFTADAIGIRPDEPSWFLESVISRDGAPIALIQEHVPAARLTELGEAAVAAIAQGGADAGVGGAADAGVDDGTADEVSAERSALAALIAVLGPTFGPGETDITLGVPGSTRGKLLGLPAGSPVLILTQTLELHGQPFYLSKALINPDFVQLTISHTAQS</sequence>
<dbReference type="InterPro" id="IPR036390">
    <property type="entry name" value="WH_DNA-bd_sf"/>
</dbReference>
<proteinExistence type="predicted"/>
<dbReference type="InterPro" id="IPR011663">
    <property type="entry name" value="UTRA"/>
</dbReference>
<dbReference type="OrthoDB" id="4135664at2"/>
<dbReference type="AlphaFoldDB" id="A0A4Y8JWR6"/>
<feature type="domain" description="HTH gntR-type" evidence="4">
    <location>
        <begin position="19"/>
        <end position="87"/>
    </location>
</feature>
<keyword evidence="1" id="KW-0805">Transcription regulation</keyword>
<name>A0A4Y8JWR6_9MICO</name>
<dbReference type="EMBL" id="SOHA01000044">
    <property type="protein sequence ID" value="TFD26175.1"/>
    <property type="molecule type" value="Genomic_DNA"/>
</dbReference>
<gene>
    <name evidence="5" type="ORF">E3T49_15955</name>
</gene>
<dbReference type="GO" id="GO:0003700">
    <property type="term" value="F:DNA-binding transcription factor activity"/>
    <property type="evidence" value="ECO:0007669"/>
    <property type="project" value="InterPro"/>
</dbReference>
<dbReference type="GO" id="GO:0003677">
    <property type="term" value="F:DNA binding"/>
    <property type="evidence" value="ECO:0007669"/>
    <property type="project" value="UniProtKB-KW"/>
</dbReference>
<comment type="caution">
    <text evidence="5">The sequence shown here is derived from an EMBL/GenBank/DDBJ whole genome shotgun (WGS) entry which is preliminary data.</text>
</comment>
<dbReference type="GO" id="GO:0045892">
    <property type="term" value="P:negative regulation of DNA-templated transcription"/>
    <property type="evidence" value="ECO:0007669"/>
    <property type="project" value="TreeGrafter"/>
</dbReference>
<dbReference type="InterPro" id="IPR036388">
    <property type="entry name" value="WH-like_DNA-bd_sf"/>
</dbReference>